<gene>
    <name evidence="4" type="ORF">JKJ07_35165</name>
</gene>
<keyword evidence="2 4" id="KW-0067">ATP-binding</keyword>
<comment type="caution">
    <text evidence="4">The sequence shown here is derived from an EMBL/GenBank/DDBJ whole genome shotgun (WGS) entry which is preliminary data.</text>
</comment>
<protein>
    <submittedName>
        <fullName evidence="4">ATP-binding cassette domain-containing protein</fullName>
    </submittedName>
</protein>
<dbReference type="InterPro" id="IPR039421">
    <property type="entry name" value="Type_1_exporter"/>
</dbReference>
<evidence type="ECO:0000313" key="5">
    <source>
        <dbReference type="Proteomes" id="UP000598996"/>
    </source>
</evidence>
<dbReference type="PANTHER" id="PTHR24221">
    <property type="entry name" value="ATP-BINDING CASSETTE SUB-FAMILY B"/>
    <property type="match status" value="1"/>
</dbReference>
<evidence type="ECO:0000256" key="1">
    <source>
        <dbReference type="ARBA" id="ARBA00022741"/>
    </source>
</evidence>
<evidence type="ECO:0000313" key="4">
    <source>
        <dbReference type="EMBL" id="MBL7259571.1"/>
    </source>
</evidence>
<organism evidence="4 5">
    <name type="scientific">Paractinoplanes lichenicola</name>
    <dbReference type="NCBI Taxonomy" id="2802976"/>
    <lineage>
        <taxon>Bacteria</taxon>
        <taxon>Bacillati</taxon>
        <taxon>Actinomycetota</taxon>
        <taxon>Actinomycetes</taxon>
        <taxon>Micromonosporales</taxon>
        <taxon>Micromonosporaceae</taxon>
        <taxon>Paractinoplanes</taxon>
    </lineage>
</organism>
<dbReference type="InterPro" id="IPR003439">
    <property type="entry name" value="ABC_transporter-like_ATP-bd"/>
</dbReference>
<evidence type="ECO:0000259" key="3">
    <source>
        <dbReference type="PROSITE" id="PS50893"/>
    </source>
</evidence>
<dbReference type="SUPFAM" id="SSF52540">
    <property type="entry name" value="P-loop containing nucleoside triphosphate hydrolases"/>
    <property type="match status" value="1"/>
</dbReference>
<dbReference type="GO" id="GO:0005524">
    <property type="term" value="F:ATP binding"/>
    <property type="evidence" value="ECO:0007669"/>
    <property type="project" value="UniProtKB-KW"/>
</dbReference>
<name>A0ABS1VYK0_9ACTN</name>
<proteinExistence type="predicted"/>
<dbReference type="RefSeq" id="WP_202996263.1">
    <property type="nucleotide sequence ID" value="NZ_JAENHO010000011.1"/>
</dbReference>
<dbReference type="EMBL" id="JAENHO010000011">
    <property type="protein sequence ID" value="MBL7259571.1"/>
    <property type="molecule type" value="Genomic_DNA"/>
</dbReference>
<keyword evidence="1" id="KW-0547">Nucleotide-binding</keyword>
<dbReference type="Pfam" id="PF00005">
    <property type="entry name" value="ABC_tran"/>
    <property type="match status" value="1"/>
</dbReference>
<dbReference type="PROSITE" id="PS50893">
    <property type="entry name" value="ABC_TRANSPORTER_2"/>
    <property type="match status" value="1"/>
</dbReference>
<dbReference type="InterPro" id="IPR003593">
    <property type="entry name" value="AAA+_ATPase"/>
</dbReference>
<accession>A0ABS1VYK0</accession>
<dbReference type="SMART" id="SM00382">
    <property type="entry name" value="AAA"/>
    <property type="match status" value="1"/>
</dbReference>
<reference evidence="4 5" key="1">
    <citation type="submission" date="2021-01" db="EMBL/GenBank/DDBJ databases">
        <title>Actinoplanes sp. nov. LDG1-01 isolated from lichen.</title>
        <authorList>
            <person name="Saeng-In P."/>
            <person name="Phongsopitanun W."/>
            <person name="Kanchanasin P."/>
            <person name="Yuki M."/>
            <person name="Kudo T."/>
            <person name="Ohkuma M."/>
            <person name="Tanasupawat S."/>
        </authorList>
    </citation>
    <scope>NUCLEOTIDE SEQUENCE [LARGE SCALE GENOMIC DNA]</scope>
    <source>
        <strain evidence="4 5">LDG1-01</strain>
    </source>
</reference>
<evidence type="ECO:0000256" key="2">
    <source>
        <dbReference type="ARBA" id="ARBA00022840"/>
    </source>
</evidence>
<sequence>MSMRVEFDRASVTRDGRRILHETTLTLEPGTLTVVAGAAGSGKTTLLDLAAGLAPTAGVVKFDGTSVRDLAADSFPRGVTVVTATPFLVAPSIRQNLALGAAYEETALWQALRVAAIEDLPDGLDAAVVDPSLRPRLGLARALLRRPRLLLLDDPLAALDERTERQVLESLAALDITVLATTTRPAVAEAAHQAALLEAGHLTPISTPSRPTYAAA</sequence>
<dbReference type="InterPro" id="IPR027417">
    <property type="entry name" value="P-loop_NTPase"/>
</dbReference>
<dbReference type="Proteomes" id="UP000598996">
    <property type="component" value="Unassembled WGS sequence"/>
</dbReference>
<dbReference type="PANTHER" id="PTHR24221:SF590">
    <property type="entry name" value="COMPONENT LINKED WITH THE ASSEMBLY OF CYTOCHROME' TRANSPORT TRANSMEMBRANE ATP-BINDING PROTEIN ABC TRANSPORTER CYDD-RELATED"/>
    <property type="match status" value="1"/>
</dbReference>
<keyword evidence="5" id="KW-1185">Reference proteome</keyword>
<dbReference type="Gene3D" id="3.40.50.300">
    <property type="entry name" value="P-loop containing nucleotide triphosphate hydrolases"/>
    <property type="match status" value="1"/>
</dbReference>
<feature type="domain" description="ABC transporter" evidence="3">
    <location>
        <begin position="5"/>
        <end position="216"/>
    </location>
</feature>